<reference evidence="5 6" key="1">
    <citation type="journal article" date="2014" name="Microbiology">
        <title>Unravelling the complete genome sequence of Advenella mimigardefordensis strain DPN7T and novel insights in the catabolism of the xenobiotic polythioester precursor 3,3'-dithiodipropionate.</title>
        <authorList>
            <person name="Wubbeler J.H."/>
            <person name="Hiessl S."/>
            <person name="Schuldes J."/>
            <person name="Thurmer A."/>
            <person name="Daniel R."/>
            <person name="Steinbuchel A."/>
        </authorList>
    </citation>
    <scope>NUCLEOTIDE SEQUENCE [LARGE SCALE GENOMIC DNA]</scope>
    <source>
        <strain evidence="6">DSM 17166 / LMG 22922 / DPN7</strain>
    </source>
</reference>
<keyword evidence="6" id="KW-1185">Reference proteome</keyword>
<evidence type="ECO:0000256" key="2">
    <source>
        <dbReference type="SAM" id="SignalP"/>
    </source>
</evidence>
<feature type="signal peptide" evidence="2">
    <location>
        <begin position="1"/>
        <end position="25"/>
    </location>
</feature>
<dbReference type="PRINTS" id="PR00394">
    <property type="entry name" value="RHSPROTEIN"/>
</dbReference>
<feature type="domain" description="T6SS Phospholipase effector Tle1-like catalytic" evidence="3">
    <location>
        <begin position="1013"/>
        <end position="1282"/>
    </location>
</feature>
<feature type="compositionally biased region" description="Basic and acidic residues" evidence="1">
    <location>
        <begin position="1322"/>
        <end position="1335"/>
    </location>
</feature>
<feature type="chain" id="PRO_5004792776" evidence="2">
    <location>
        <begin position="26"/>
        <end position="1419"/>
    </location>
</feature>
<dbReference type="InterPro" id="IPR050708">
    <property type="entry name" value="T6SS_VgrG/RHS"/>
</dbReference>
<keyword evidence="2" id="KW-0732">Signal</keyword>
<feature type="domain" description="DUF6531" evidence="4">
    <location>
        <begin position="70"/>
        <end position="141"/>
    </location>
</feature>
<feature type="region of interest" description="Disordered" evidence="1">
    <location>
        <begin position="1320"/>
        <end position="1343"/>
    </location>
</feature>
<evidence type="ECO:0000259" key="4">
    <source>
        <dbReference type="Pfam" id="PF20148"/>
    </source>
</evidence>
<dbReference type="Pfam" id="PF20148">
    <property type="entry name" value="DUF6531"/>
    <property type="match status" value="1"/>
</dbReference>
<dbReference type="PATRIC" id="fig|1247726.3.peg.391"/>
<evidence type="ECO:0000256" key="1">
    <source>
        <dbReference type="SAM" id="MobiDB-lite"/>
    </source>
</evidence>
<accession>W0P6S0</accession>
<evidence type="ECO:0000259" key="3">
    <source>
        <dbReference type="Pfam" id="PF09994"/>
    </source>
</evidence>
<dbReference type="Proteomes" id="UP000019095">
    <property type="component" value="Chromosome"/>
</dbReference>
<protein>
    <submittedName>
        <fullName evidence="5">RHS repeat-associated core domain-containing protein</fullName>
    </submittedName>
</protein>
<dbReference type="OrthoDB" id="5445630at2"/>
<evidence type="ECO:0000313" key="5">
    <source>
        <dbReference type="EMBL" id="AHG62456.1"/>
    </source>
</evidence>
<dbReference type="PANTHER" id="PTHR32305:SF15">
    <property type="entry name" value="PROTEIN RHSA-RELATED"/>
    <property type="match status" value="1"/>
</dbReference>
<dbReference type="Gene3D" id="2.180.10.10">
    <property type="entry name" value="RHS repeat-associated core"/>
    <property type="match status" value="1"/>
</dbReference>
<feature type="region of interest" description="Disordered" evidence="1">
    <location>
        <begin position="512"/>
        <end position="536"/>
    </location>
</feature>
<dbReference type="eggNOG" id="COG3209">
    <property type="taxonomic scope" value="Bacteria"/>
</dbReference>
<organism evidence="5 6">
    <name type="scientific">Advenella mimigardefordensis (strain DSM 17166 / LMG 22922 / DPN7)</name>
    <dbReference type="NCBI Taxonomy" id="1247726"/>
    <lineage>
        <taxon>Bacteria</taxon>
        <taxon>Pseudomonadati</taxon>
        <taxon>Pseudomonadota</taxon>
        <taxon>Betaproteobacteria</taxon>
        <taxon>Burkholderiales</taxon>
        <taxon>Alcaligenaceae</taxon>
    </lineage>
</organism>
<dbReference type="InterPro" id="IPR018712">
    <property type="entry name" value="Tle1-like_cat"/>
</dbReference>
<dbReference type="STRING" id="1247726.MIM_c03540"/>
<proteinExistence type="predicted"/>
<dbReference type="HOGENOM" id="CLU_263488_0_0_4"/>
<evidence type="ECO:0000313" key="6">
    <source>
        <dbReference type="Proteomes" id="UP000019095"/>
    </source>
</evidence>
<dbReference type="InterPro" id="IPR045351">
    <property type="entry name" value="DUF6531"/>
</dbReference>
<dbReference type="NCBIfam" id="TIGR03696">
    <property type="entry name" value="Rhs_assc_core"/>
    <property type="match status" value="1"/>
</dbReference>
<sequence>MRTHPRSIFPAVSHLVLVFAGMLHFAPEAVAEQANIAQCLRPATGNGHPCRSNNPFTLGASESTINSGAGNPVNLATGNKYQETVDVPPGNDGLLVMRSYNAMDRADLGMGAGWRHNFDIYLQRTHDGLQITQADGSRIRFGKRHGSTAPAIEPSHGRLILAGNRWVWQWPDGSSITFDSQGLLTTVNVNGHQLYIQRHSRASLFADRILRVTSRAGRALVFHYNQDAHKPVRARLTRIDTPQGTIRYRYDIPAGRLVSASTTDGKQTLYLYERVYQGGDPYKLTGMAILPRPDDRASNQPFVNDLPVPDFPLPHSIAPTLAGYTGPGTTLPGLQPYRLRTWQYDSSGKVIRAVLHDLPVGPGTQLFSYGTAGPQRSITRVTDADGHQTRFIWRHMHGRHLLESVKGHGCIGCAAPGLQATYDEQGRLTYINGLDITRYANGMPAQLSLPHGPWPDLQLRFDQQGRETSWSSALTGNQRTQYNDQGQATAQTFANGVHWSYEYDAQQRLRAARASRAPAALEPANGKDPKRHSSAHTQTTIDYIKDGGVTLAHANETRTHTVDWLRGVLRIRTSRPGTPANPYRVRYEDIFLRDPQADQTIHLLPEGGRLRYTYTPDQQLRSIVWEDASQRQHLVLQVNATGDATFGNQIRMQYRQDPAGRRQHLHFIAHTGSAQRPILGLERQTGRDGHILGEDYYFPAVASAIRRSYFYGKQQRLAGMVEQRYRYPKGQLSRAPVAAGKRRVWYAWDDSGARIARFDGQRTQRSHISRDASGLPVRVGSLETHYSVNRRLAQVYRQGQRILRNLHNGLGHRIARQDLQAFTHFYYQDNRVVGHWSVPTGAPLRVPSRGAISRRYIYAGAIPVAFIEYATPAAFQAIPQPSFAQATDSTVHAKLRPLLRNQAAGTLHFIHTDTQGLPLAVTNRQAQPVWLARPEPEGKMTPLIAQLPMPLRYPGQLEDTATGWFDNIYRTYDPAFGHYLEPDPIGPVPGTDPLGYAAGQPRRYVDPLGLLLFAFDGTRNQGRATNSNVYKLQQLYDAGPVHYIGGPGTSDGMHAFAEPAVYGATNPLQNPYVLGPLGVLLRPADAMAGESVAGIVRTQMHRLINTLLTNGLSLRNADGYIPIDVIGFSRGAAAARIFANQILQHTQNGLFSVQVHTPYTNNGQTPDAFMTVSACLNLRFMGLFDTVTQLGVLGANNAAYNYQVSPAWQWVAHAVALNEHNNIFPLTSIGNSGLAQFHEVGFMGNHSDMGGSIQATDTTHVANATGLPGDLGNVVLQWMYQQGRAAGVSWRPLPAAALRIRNPLVHNNLMRYEWQDPASESLRTDREMEGPDRRSIRQHQSASIGRSRRMQVEQFIERDLPRTRPLTAADLFYGNMMAVAPGHEAALISQPIVGLADIQAYARWLRETAGFELQTGQVW</sequence>
<name>W0P6S0_ADVMD</name>
<gene>
    <name evidence="5" type="ORF">MIM_c03540</name>
</gene>
<dbReference type="KEGG" id="amim:MIM_c03540"/>
<dbReference type="Pfam" id="PF09994">
    <property type="entry name" value="T6SS_Tle1-like_cat"/>
    <property type="match status" value="1"/>
</dbReference>
<dbReference type="EMBL" id="CP003915">
    <property type="protein sequence ID" value="AHG62456.1"/>
    <property type="molecule type" value="Genomic_DNA"/>
</dbReference>
<dbReference type="PANTHER" id="PTHR32305">
    <property type="match status" value="1"/>
</dbReference>
<dbReference type="InterPro" id="IPR031325">
    <property type="entry name" value="RHS_repeat"/>
</dbReference>
<dbReference type="Pfam" id="PF05593">
    <property type="entry name" value="RHS_repeat"/>
    <property type="match status" value="1"/>
</dbReference>
<feature type="compositionally biased region" description="Low complexity" evidence="1">
    <location>
        <begin position="512"/>
        <end position="524"/>
    </location>
</feature>
<dbReference type="InterPro" id="IPR022385">
    <property type="entry name" value="Rhs_assc_core"/>
</dbReference>
<dbReference type="RefSeq" id="WP_158318685.1">
    <property type="nucleotide sequence ID" value="NZ_CP003915.1"/>
</dbReference>